<dbReference type="Pfam" id="PF00196">
    <property type="entry name" value="GerE"/>
    <property type="match status" value="1"/>
</dbReference>
<evidence type="ECO:0000256" key="3">
    <source>
        <dbReference type="ARBA" id="ARBA00023015"/>
    </source>
</evidence>
<gene>
    <name evidence="9" type="ORF">U473_07950</name>
</gene>
<comment type="caution">
    <text evidence="9">The sequence shown here is derived from an EMBL/GenBank/DDBJ whole genome shotgun (WGS) entry which is preliminary data.</text>
</comment>
<dbReference type="SUPFAM" id="SSF52172">
    <property type="entry name" value="CheY-like"/>
    <property type="match status" value="1"/>
</dbReference>
<dbReference type="CDD" id="cd06170">
    <property type="entry name" value="LuxR_C_like"/>
    <property type="match status" value="1"/>
</dbReference>
<dbReference type="OrthoDB" id="118459at2"/>
<dbReference type="SMART" id="SM00448">
    <property type="entry name" value="REC"/>
    <property type="match status" value="1"/>
</dbReference>
<dbReference type="GO" id="GO:0003677">
    <property type="term" value="F:DNA binding"/>
    <property type="evidence" value="ECO:0007669"/>
    <property type="project" value="UniProtKB-KW"/>
</dbReference>
<keyword evidence="10" id="KW-1185">Reference proteome</keyword>
<evidence type="ECO:0000256" key="4">
    <source>
        <dbReference type="ARBA" id="ARBA00023125"/>
    </source>
</evidence>
<name>A0A135L4W1_9BACI</name>
<dbReference type="InterPro" id="IPR011006">
    <property type="entry name" value="CheY-like_superfamily"/>
</dbReference>
<dbReference type="InterPro" id="IPR058245">
    <property type="entry name" value="NreC/VraR/RcsB-like_REC"/>
</dbReference>
<keyword evidence="4" id="KW-0238">DNA-binding</keyword>
<accession>A0A135L4W1</accession>
<dbReference type="Proteomes" id="UP000070352">
    <property type="component" value="Unassembled WGS sequence"/>
</dbReference>
<feature type="modified residue" description="4-aspartylphosphate" evidence="6">
    <location>
        <position position="53"/>
    </location>
</feature>
<dbReference type="CDD" id="cd17535">
    <property type="entry name" value="REC_NarL-like"/>
    <property type="match status" value="1"/>
</dbReference>
<dbReference type="STRING" id="1413211.U473_07950"/>
<dbReference type="PROSITE" id="PS50110">
    <property type="entry name" value="RESPONSE_REGULATORY"/>
    <property type="match status" value="1"/>
</dbReference>
<dbReference type="Gene3D" id="3.40.50.2300">
    <property type="match status" value="1"/>
</dbReference>
<dbReference type="SUPFAM" id="SSF46894">
    <property type="entry name" value="C-terminal effector domain of the bipartite response regulators"/>
    <property type="match status" value="1"/>
</dbReference>
<protein>
    <submittedName>
        <fullName evidence="9">LuxR family transcriptional regulator</fullName>
    </submittedName>
</protein>
<evidence type="ECO:0000313" key="10">
    <source>
        <dbReference type="Proteomes" id="UP000070352"/>
    </source>
</evidence>
<evidence type="ECO:0000256" key="1">
    <source>
        <dbReference type="ARBA" id="ARBA00004496"/>
    </source>
</evidence>
<dbReference type="GO" id="GO:0005737">
    <property type="term" value="C:cytoplasm"/>
    <property type="evidence" value="ECO:0007669"/>
    <property type="project" value="UniProtKB-SubCell"/>
</dbReference>
<dbReference type="InterPro" id="IPR016032">
    <property type="entry name" value="Sig_transdc_resp-reg_C-effctor"/>
</dbReference>
<dbReference type="PROSITE" id="PS50043">
    <property type="entry name" value="HTH_LUXR_2"/>
    <property type="match status" value="1"/>
</dbReference>
<keyword evidence="3" id="KW-0805">Transcription regulation</keyword>
<organism evidence="9 10">
    <name type="scientific">Tepidibacillus decaturensis</name>
    <dbReference type="NCBI Taxonomy" id="1413211"/>
    <lineage>
        <taxon>Bacteria</taxon>
        <taxon>Bacillati</taxon>
        <taxon>Bacillota</taxon>
        <taxon>Bacilli</taxon>
        <taxon>Bacillales</taxon>
        <taxon>Bacillaceae</taxon>
        <taxon>Tepidibacillus</taxon>
    </lineage>
</organism>
<dbReference type="EMBL" id="LSKU01000001">
    <property type="protein sequence ID" value="KXG43947.1"/>
    <property type="molecule type" value="Genomic_DNA"/>
</dbReference>
<dbReference type="Pfam" id="PF00072">
    <property type="entry name" value="Response_reg"/>
    <property type="match status" value="1"/>
</dbReference>
<proteinExistence type="predicted"/>
<keyword evidence="5" id="KW-0804">Transcription</keyword>
<feature type="domain" description="HTH luxR-type" evidence="7">
    <location>
        <begin position="144"/>
        <end position="209"/>
    </location>
</feature>
<dbReference type="PROSITE" id="PS00622">
    <property type="entry name" value="HTH_LUXR_1"/>
    <property type="match status" value="1"/>
</dbReference>
<dbReference type="RefSeq" id="WP_068725085.1">
    <property type="nucleotide sequence ID" value="NZ_LSKU01000001.1"/>
</dbReference>
<feature type="domain" description="Response regulatory" evidence="8">
    <location>
        <begin position="3"/>
        <end position="118"/>
    </location>
</feature>
<evidence type="ECO:0000256" key="5">
    <source>
        <dbReference type="ARBA" id="ARBA00023163"/>
    </source>
</evidence>
<evidence type="ECO:0000313" key="9">
    <source>
        <dbReference type="EMBL" id="KXG43947.1"/>
    </source>
</evidence>
<keyword evidence="2 6" id="KW-0597">Phosphoprotein</keyword>
<dbReference type="PANTHER" id="PTHR43214">
    <property type="entry name" value="TWO-COMPONENT RESPONSE REGULATOR"/>
    <property type="match status" value="1"/>
</dbReference>
<evidence type="ECO:0000259" key="7">
    <source>
        <dbReference type="PROSITE" id="PS50043"/>
    </source>
</evidence>
<sequence length="221" mass="24608">MIEVLLVDDHPAIGEGTKMMIEADKEMAVTFTTSSNEALELLKAKTFNLLLFDLAMPGISGLELTRRVKAINSDIPILIYTGYEIDAHFNLLIEAGVSGFISKTSTREQLLTAIYCALRGEAVIPISLLKQLRRTDVRISNMEKPLEEASINEKEQEILIEITKGKSNREIAKTLLMSQRTVEHHLTRIFGKLNVSSRAEAILEAKRQGIIPNEELVSSTT</sequence>
<reference evidence="9 10" key="1">
    <citation type="submission" date="2016-02" db="EMBL/GenBank/DDBJ databases">
        <title>Draft Genome for Tepidibacillus decaturensis nov. sp. Strain Z9, an Anaerobic, Moderately Thermophilic and Heterotrophic Bacterium from Deep Subsurface of the Illinois Basin, USA.</title>
        <authorList>
            <person name="Dong Y."/>
            <person name="Chang J.Y."/>
            <person name="Sanford R."/>
            <person name="Fouke B.W."/>
        </authorList>
    </citation>
    <scope>NUCLEOTIDE SEQUENCE [LARGE SCALE GENOMIC DNA]</scope>
    <source>
        <strain evidence="9 10">Z9</strain>
    </source>
</reference>
<dbReference type="GO" id="GO:0000160">
    <property type="term" value="P:phosphorelay signal transduction system"/>
    <property type="evidence" value="ECO:0007669"/>
    <property type="project" value="InterPro"/>
</dbReference>
<dbReference type="InterPro" id="IPR039420">
    <property type="entry name" value="WalR-like"/>
</dbReference>
<dbReference type="SMART" id="SM00421">
    <property type="entry name" value="HTH_LUXR"/>
    <property type="match status" value="1"/>
</dbReference>
<comment type="subcellular location">
    <subcellularLocation>
        <location evidence="1">Cytoplasm</location>
    </subcellularLocation>
</comment>
<dbReference type="PANTHER" id="PTHR43214:SF1">
    <property type="entry name" value="TRANSCRIPTIONAL REGULATORY PROTEIN COMA"/>
    <property type="match status" value="1"/>
</dbReference>
<evidence type="ECO:0000256" key="6">
    <source>
        <dbReference type="PROSITE-ProRule" id="PRU00169"/>
    </source>
</evidence>
<evidence type="ECO:0000259" key="8">
    <source>
        <dbReference type="PROSITE" id="PS50110"/>
    </source>
</evidence>
<evidence type="ECO:0000256" key="2">
    <source>
        <dbReference type="ARBA" id="ARBA00022553"/>
    </source>
</evidence>
<dbReference type="AlphaFoldDB" id="A0A135L4W1"/>
<dbReference type="InterPro" id="IPR000792">
    <property type="entry name" value="Tscrpt_reg_LuxR_C"/>
</dbReference>
<dbReference type="PRINTS" id="PR00038">
    <property type="entry name" value="HTHLUXR"/>
</dbReference>
<dbReference type="InterPro" id="IPR001789">
    <property type="entry name" value="Sig_transdc_resp-reg_receiver"/>
</dbReference>
<dbReference type="GO" id="GO:0006355">
    <property type="term" value="P:regulation of DNA-templated transcription"/>
    <property type="evidence" value="ECO:0007669"/>
    <property type="project" value="InterPro"/>
</dbReference>